<organism evidence="1">
    <name type="scientific">Podoviridae sp. cttxo15</name>
    <dbReference type="NCBI Taxonomy" id="2826584"/>
    <lineage>
        <taxon>Viruses</taxon>
        <taxon>Duplodnaviria</taxon>
        <taxon>Heunggongvirae</taxon>
        <taxon>Uroviricota</taxon>
        <taxon>Caudoviricetes</taxon>
    </lineage>
</organism>
<dbReference type="EMBL" id="BK015041">
    <property type="protein sequence ID" value="DAD88483.1"/>
    <property type="molecule type" value="Genomic_DNA"/>
</dbReference>
<evidence type="ECO:0000313" key="1">
    <source>
        <dbReference type="EMBL" id="DAD88483.1"/>
    </source>
</evidence>
<proteinExistence type="predicted"/>
<protein>
    <submittedName>
        <fullName evidence="1">Uncharacterized protein</fullName>
    </submittedName>
</protein>
<accession>A0A8S5N2W2</accession>
<sequence length="134" mass="15715">MRGLYIKFFKNQVQIKETYCRGTIVPVWEEVEASKFGSEIDDKVRMLAQHTGITGKNTLEKMKKLNKTITKGKGYQEDWEKEIYRIKDQIILQEAERVGKLIKDKGNATMMHIRQGSIQVNWHLGDFRKTLKKL</sequence>
<name>A0A8S5N2W2_9CAUD</name>
<reference evidence="1" key="1">
    <citation type="journal article" date="2021" name="Proc. Natl. Acad. Sci. U.S.A.">
        <title>A Catalog of Tens of Thousands of Viruses from Human Metagenomes Reveals Hidden Associations with Chronic Diseases.</title>
        <authorList>
            <person name="Tisza M.J."/>
            <person name="Buck C.B."/>
        </authorList>
    </citation>
    <scope>NUCLEOTIDE SEQUENCE</scope>
    <source>
        <strain evidence="1">Cttxo15</strain>
    </source>
</reference>